<proteinExistence type="inferred from homology"/>
<accession>C1FHP8</accession>
<dbReference type="FunCoup" id="C1FHP8">
    <property type="interactions" value="767"/>
</dbReference>
<keyword evidence="3" id="KW-0813">Transport</keyword>
<dbReference type="OMA" id="GSMEMLF"/>
<organism evidence="9 10">
    <name type="scientific">Micromonas commoda (strain RCC299 / NOUM17 / CCMP2709)</name>
    <name type="common">Picoplanktonic green alga</name>
    <dbReference type="NCBI Taxonomy" id="296587"/>
    <lineage>
        <taxon>Eukaryota</taxon>
        <taxon>Viridiplantae</taxon>
        <taxon>Chlorophyta</taxon>
        <taxon>Mamiellophyceae</taxon>
        <taxon>Mamiellales</taxon>
        <taxon>Mamiellaceae</taxon>
        <taxon>Micromonas</taxon>
    </lineage>
</organism>
<dbReference type="InterPro" id="IPR013657">
    <property type="entry name" value="SCL35B1-4/HUT1"/>
</dbReference>
<dbReference type="Pfam" id="PF08449">
    <property type="entry name" value="UAA"/>
    <property type="match status" value="1"/>
</dbReference>
<feature type="transmembrane region" description="Helical" evidence="8">
    <location>
        <begin position="313"/>
        <end position="332"/>
    </location>
</feature>
<feature type="compositionally biased region" description="Basic and acidic residues" evidence="7">
    <location>
        <begin position="50"/>
        <end position="59"/>
    </location>
</feature>
<dbReference type="RefSeq" id="XP_002508599.1">
    <property type="nucleotide sequence ID" value="XM_002508553.1"/>
</dbReference>
<keyword evidence="4 8" id="KW-0812">Transmembrane</keyword>
<evidence type="ECO:0000256" key="4">
    <source>
        <dbReference type="ARBA" id="ARBA00022692"/>
    </source>
</evidence>
<gene>
    <name evidence="9" type="ORF">MICPUN_102844</name>
</gene>
<reference evidence="9 10" key="1">
    <citation type="journal article" date="2009" name="Science">
        <title>Green evolution and dynamic adaptations revealed by genomes of the marine picoeukaryotes Micromonas.</title>
        <authorList>
            <person name="Worden A.Z."/>
            <person name="Lee J.H."/>
            <person name="Mock T."/>
            <person name="Rouze P."/>
            <person name="Simmons M.P."/>
            <person name="Aerts A.L."/>
            <person name="Allen A.E."/>
            <person name="Cuvelier M.L."/>
            <person name="Derelle E."/>
            <person name="Everett M.V."/>
            <person name="Foulon E."/>
            <person name="Grimwood J."/>
            <person name="Gundlach H."/>
            <person name="Henrissat B."/>
            <person name="Napoli C."/>
            <person name="McDonald S.M."/>
            <person name="Parker M.S."/>
            <person name="Rombauts S."/>
            <person name="Salamov A."/>
            <person name="Von Dassow P."/>
            <person name="Badger J.H."/>
            <person name="Coutinho P.M."/>
            <person name="Demir E."/>
            <person name="Dubchak I."/>
            <person name="Gentemann C."/>
            <person name="Eikrem W."/>
            <person name="Gready J.E."/>
            <person name="John U."/>
            <person name="Lanier W."/>
            <person name="Lindquist E.A."/>
            <person name="Lucas S."/>
            <person name="Mayer K.F."/>
            <person name="Moreau H."/>
            <person name="Not F."/>
            <person name="Otillar R."/>
            <person name="Panaud O."/>
            <person name="Pangilinan J."/>
            <person name="Paulsen I."/>
            <person name="Piegu B."/>
            <person name="Poliakov A."/>
            <person name="Robbens S."/>
            <person name="Schmutz J."/>
            <person name="Toulza E."/>
            <person name="Wyss T."/>
            <person name="Zelensky A."/>
            <person name="Zhou K."/>
            <person name="Armbrust E.V."/>
            <person name="Bhattacharya D."/>
            <person name="Goodenough U.W."/>
            <person name="Van de Peer Y."/>
            <person name="Grigoriev I.V."/>
        </authorList>
    </citation>
    <scope>NUCLEOTIDE SEQUENCE [LARGE SCALE GENOMIC DNA]</scope>
    <source>
        <strain evidence="10">RCC299 / NOUM17</strain>
    </source>
</reference>
<dbReference type="AlphaFoldDB" id="C1FHP8"/>
<evidence type="ECO:0000256" key="3">
    <source>
        <dbReference type="ARBA" id="ARBA00022448"/>
    </source>
</evidence>
<dbReference type="GO" id="GO:0046964">
    <property type="term" value="F:3'-phosphoadenosine 5'-phosphosulfate transmembrane transporter activity"/>
    <property type="evidence" value="ECO:0007669"/>
    <property type="project" value="TreeGrafter"/>
</dbReference>
<evidence type="ECO:0000256" key="1">
    <source>
        <dbReference type="ARBA" id="ARBA00004141"/>
    </source>
</evidence>
<dbReference type="SUPFAM" id="SSF103481">
    <property type="entry name" value="Multidrug resistance efflux transporter EmrE"/>
    <property type="match status" value="1"/>
</dbReference>
<keyword evidence="10" id="KW-1185">Reference proteome</keyword>
<evidence type="ECO:0000313" key="9">
    <source>
        <dbReference type="EMBL" id="ACO69857.1"/>
    </source>
</evidence>
<feature type="region of interest" description="Disordered" evidence="7">
    <location>
        <begin position="1"/>
        <end position="70"/>
    </location>
</feature>
<evidence type="ECO:0000256" key="5">
    <source>
        <dbReference type="ARBA" id="ARBA00022989"/>
    </source>
</evidence>
<feature type="transmembrane region" description="Helical" evidence="8">
    <location>
        <begin position="213"/>
        <end position="229"/>
    </location>
</feature>
<dbReference type="GO" id="GO:0005789">
    <property type="term" value="C:endoplasmic reticulum membrane"/>
    <property type="evidence" value="ECO:0007669"/>
    <property type="project" value="TreeGrafter"/>
</dbReference>
<dbReference type="PANTHER" id="PTHR10778:SF8">
    <property type="entry name" value="ADENOSINE 3'-PHOSPHO 5'-PHOSPHOSULFATE TRANSPORTER 2"/>
    <property type="match status" value="1"/>
</dbReference>
<feature type="compositionally biased region" description="Basic and acidic residues" evidence="7">
    <location>
        <begin position="1"/>
        <end position="18"/>
    </location>
</feature>
<evidence type="ECO:0000256" key="6">
    <source>
        <dbReference type="ARBA" id="ARBA00023136"/>
    </source>
</evidence>
<dbReference type="InParanoid" id="C1FHP8"/>
<dbReference type="Proteomes" id="UP000002009">
    <property type="component" value="Chromosome 10"/>
</dbReference>
<comment type="subcellular location">
    <subcellularLocation>
        <location evidence="1">Membrane</location>
        <topology evidence="1">Multi-pass membrane protein</topology>
    </subcellularLocation>
</comment>
<feature type="transmembrane region" description="Helical" evidence="8">
    <location>
        <begin position="365"/>
        <end position="384"/>
    </location>
</feature>
<name>C1FHP8_MICCC</name>
<feature type="transmembrane region" description="Helical" evidence="8">
    <location>
        <begin position="94"/>
        <end position="111"/>
    </location>
</feature>
<evidence type="ECO:0000313" key="10">
    <source>
        <dbReference type="Proteomes" id="UP000002009"/>
    </source>
</evidence>
<keyword evidence="5 8" id="KW-1133">Transmembrane helix</keyword>
<feature type="transmembrane region" description="Helical" evidence="8">
    <location>
        <begin position="159"/>
        <end position="180"/>
    </location>
</feature>
<comment type="similarity">
    <text evidence="2">Belongs to the nucleotide-sugar transporter family. UDP-galactose:UMP antiporter (TC 2.A.7.11) subfamily.</text>
</comment>
<dbReference type="eggNOG" id="KOG1582">
    <property type="taxonomic scope" value="Eukaryota"/>
</dbReference>
<sequence length="402" mass="42914">MSDRPAYHLVPGREDPPTNHDPPPMNPPLGHRSSDHVGSVRLLEALGAPSRRDDGEPEKGASILSSSGAGGTNRNAEPAILWGIPLRFADERRLAYFLGGGAVACYLAFTATQEGVFASMGGAHGGMVTLVTTAVYCCLAFGERVRSGETHRKGTWRDYLILAAMTSGGMYATNAALAYLNYTTRIVAKSSKVIPTMLLGTVMQGRRYSASEYLAAGMLVLGIALFTMGDVDTLPSFEVKGIVLIAVALCLDSAAGNFEERRFFNVPDPVHHAEVVYHANLIGMGLTCVGMWLSGELWVSVAFVASNVTSTPLMAVAAAFGYLSVSFILLLIRHYGAANTEVVKSMRKMVSIALSMTLYPKPWDWKYGAGAASTVVGLYALYAIKRRKYLAAGPGGSMEAAK</sequence>
<dbReference type="GO" id="GO:0000139">
    <property type="term" value="C:Golgi membrane"/>
    <property type="evidence" value="ECO:0007669"/>
    <property type="project" value="TreeGrafter"/>
</dbReference>
<protein>
    <submittedName>
        <fullName evidence="9">Drug/Metabolite transporter superfamily</fullName>
    </submittedName>
</protein>
<dbReference type="OrthoDB" id="498421at2759"/>
<evidence type="ECO:0000256" key="2">
    <source>
        <dbReference type="ARBA" id="ARBA00008349"/>
    </source>
</evidence>
<dbReference type="EMBL" id="CP001576">
    <property type="protein sequence ID" value="ACO69857.1"/>
    <property type="molecule type" value="Genomic_DNA"/>
</dbReference>
<dbReference type="KEGG" id="mis:MICPUN_102844"/>
<feature type="transmembrane region" description="Helical" evidence="8">
    <location>
        <begin position="278"/>
        <end position="301"/>
    </location>
</feature>
<keyword evidence="6 8" id="KW-0472">Membrane</keyword>
<dbReference type="PANTHER" id="PTHR10778">
    <property type="entry name" value="SOLUTE CARRIER FAMILY 35 MEMBER B"/>
    <property type="match status" value="1"/>
</dbReference>
<evidence type="ECO:0000256" key="7">
    <source>
        <dbReference type="SAM" id="MobiDB-lite"/>
    </source>
</evidence>
<dbReference type="GeneID" id="8247157"/>
<evidence type="ECO:0000256" key="8">
    <source>
        <dbReference type="SAM" id="Phobius"/>
    </source>
</evidence>
<dbReference type="InterPro" id="IPR037185">
    <property type="entry name" value="EmrE-like"/>
</dbReference>